<feature type="domain" description="Transketolase-like pyrimidine-binding" evidence="8">
    <location>
        <begin position="9"/>
        <end position="184"/>
    </location>
</feature>
<proteinExistence type="predicted"/>
<evidence type="ECO:0000256" key="3">
    <source>
        <dbReference type="ARBA" id="ARBA00016138"/>
    </source>
</evidence>
<name>A0A7T1T9T6_9ACTN</name>
<dbReference type="SUPFAM" id="SSF52518">
    <property type="entry name" value="Thiamin diphosphate-binding fold (THDP-binding)"/>
    <property type="match status" value="1"/>
</dbReference>
<accession>A0A7T1T9T6</accession>
<dbReference type="Gene3D" id="3.40.50.970">
    <property type="match status" value="1"/>
</dbReference>
<dbReference type="Pfam" id="PF02779">
    <property type="entry name" value="Transket_pyr"/>
    <property type="match status" value="1"/>
</dbReference>
<dbReference type="Gene3D" id="3.40.50.920">
    <property type="match status" value="1"/>
</dbReference>
<dbReference type="EMBL" id="CP048882">
    <property type="protein sequence ID" value="QPP08955.1"/>
    <property type="molecule type" value="Genomic_DNA"/>
</dbReference>
<evidence type="ECO:0000256" key="2">
    <source>
        <dbReference type="ARBA" id="ARBA00012281"/>
    </source>
</evidence>
<dbReference type="GO" id="GO:0006086">
    <property type="term" value="P:pyruvate decarboxylation to acetyl-CoA"/>
    <property type="evidence" value="ECO:0007669"/>
    <property type="project" value="InterPro"/>
</dbReference>
<keyword evidence="6 7" id="KW-0670">Pyruvate</keyword>
<evidence type="ECO:0000256" key="5">
    <source>
        <dbReference type="ARBA" id="ARBA00023052"/>
    </source>
</evidence>
<dbReference type="GO" id="GO:0000287">
    <property type="term" value="F:magnesium ion binding"/>
    <property type="evidence" value="ECO:0007669"/>
    <property type="project" value="UniProtKB-ARBA"/>
</dbReference>
<dbReference type="AlphaFoldDB" id="A0A7T1T9T6"/>
<keyword evidence="5 7" id="KW-0786">Thiamine pyrophosphate</keyword>
<evidence type="ECO:0000259" key="8">
    <source>
        <dbReference type="SMART" id="SM00861"/>
    </source>
</evidence>
<dbReference type="Proteomes" id="UP000595046">
    <property type="component" value="Chromosome"/>
</dbReference>
<comment type="function">
    <text evidence="7">The pyruvate dehydrogenase complex catalyzes the overall conversion of pyruvate to acetyl-CoA and CO2.</text>
</comment>
<evidence type="ECO:0000313" key="9">
    <source>
        <dbReference type="EMBL" id="QPP08955.1"/>
    </source>
</evidence>
<evidence type="ECO:0000256" key="1">
    <source>
        <dbReference type="ARBA" id="ARBA00001964"/>
    </source>
</evidence>
<keyword evidence="4 7" id="KW-0560">Oxidoreductase</keyword>
<evidence type="ECO:0000256" key="6">
    <source>
        <dbReference type="ARBA" id="ARBA00023317"/>
    </source>
</evidence>
<dbReference type="EC" id="1.2.4.1" evidence="2 7"/>
<dbReference type="InterPro" id="IPR009014">
    <property type="entry name" value="Transketo_C/PFOR_II"/>
</dbReference>
<gene>
    <name evidence="9" type="ORF">G4Z16_23950</name>
</gene>
<dbReference type="InterPro" id="IPR029061">
    <property type="entry name" value="THDP-binding"/>
</dbReference>
<dbReference type="GO" id="GO:0004739">
    <property type="term" value="F:pyruvate dehydrogenase (acetyl-transferring) activity"/>
    <property type="evidence" value="ECO:0007669"/>
    <property type="project" value="UniProtKB-UniRule"/>
</dbReference>
<keyword evidence="10" id="KW-1185">Reference proteome</keyword>
<evidence type="ECO:0000256" key="4">
    <source>
        <dbReference type="ARBA" id="ARBA00023002"/>
    </source>
</evidence>
<dbReference type="KEGG" id="sbat:G4Z16_23950"/>
<dbReference type="SUPFAM" id="SSF52922">
    <property type="entry name" value="TK C-terminal domain-like"/>
    <property type="match status" value="1"/>
</dbReference>
<dbReference type="InterPro" id="IPR033248">
    <property type="entry name" value="Transketolase_C"/>
</dbReference>
<dbReference type="PANTHER" id="PTHR11624">
    <property type="entry name" value="DEHYDROGENASE RELATED"/>
    <property type="match status" value="1"/>
</dbReference>
<dbReference type="InterPro" id="IPR005475">
    <property type="entry name" value="Transketolase-like_Pyr-bd"/>
</dbReference>
<comment type="catalytic activity">
    <reaction evidence="7">
        <text>N(6)-[(R)-lipoyl]-L-lysyl-[protein] + pyruvate + H(+) = N(6)-[(R)-S(8)-acetyldihydrolipoyl]-L-lysyl-[protein] + CO2</text>
        <dbReference type="Rhea" id="RHEA:19189"/>
        <dbReference type="Rhea" id="RHEA-COMP:10474"/>
        <dbReference type="Rhea" id="RHEA-COMP:10478"/>
        <dbReference type="ChEBI" id="CHEBI:15361"/>
        <dbReference type="ChEBI" id="CHEBI:15378"/>
        <dbReference type="ChEBI" id="CHEBI:16526"/>
        <dbReference type="ChEBI" id="CHEBI:83099"/>
        <dbReference type="ChEBI" id="CHEBI:83111"/>
        <dbReference type="EC" id="1.2.4.1"/>
    </reaction>
</comment>
<reference evidence="10" key="1">
    <citation type="submission" date="2020-02" db="EMBL/GenBank/DDBJ databases">
        <title>Streptomyces sp. ASO4wet.</title>
        <authorList>
            <person name="Risdian C."/>
            <person name="Landwehr W."/>
            <person name="Schupp P."/>
            <person name="Wink J."/>
        </authorList>
    </citation>
    <scope>NUCLEOTIDE SEQUENCE [LARGE SCALE GENOMIC DNA]</scope>
    <source>
        <strain evidence="10">ASO4wet</strain>
    </source>
</reference>
<dbReference type="SMART" id="SM00861">
    <property type="entry name" value="Transket_pyr"/>
    <property type="match status" value="1"/>
</dbReference>
<dbReference type="InterPro" id="IPR027110">
    <property type="entry name" value="PDHB_mito-type"/>
</dbReference>
<sequence length="342" mass="37606">MEGPMPRSERIVENLNAALHKVFAEDERAYLIGEDLADPYGGAFKVGRGLSTKYPERVLSTPLSENGLLGVANGLALTGNTVIAEIMFGDFAFLAFDQIVNFAAKSVSMYGSRQPLRLVVRCPVGGHRGYGPTHSQAVQKHFLGVPDLALYELTPFHDSADVFAEMAERREPCLHFEDKTLYGRRRWVDGTDELFEFGFAGPRREYGTAVPRVGATDVDCVIVSTGGTAPLALEAARRLFLEAEIVCRLVVPSRLYPFDPGPVESMLAGARRIVVVEEGVAGGTWGADVADEIYRRLWPSLRDRVRLVHSRASVIPSAAHLERDVLVQAEDIEKAVREAPER</sequence>
<dbReference type="PANTHER" id="PTHR11624:SF96">
    <property type="entry name" value="PYRUVATE DEHYDROGENASE E1 COMPONENT SUBUNIT BETA, MITOCHONDRIAL"/>
    <property type="match status" value="1"/>
</dbReference>
<protein>
    <recommendedName>
        <fullName evidence="3 7">Pyruvate dehydrogenase E1 component subunit beta</fullName>
        <ecNumber evidence="2 7">1.2.4.1</ecNumber>
    </recommendedName>
</protein>
<evidence type="ECO:0000256" key="7">
    <source>
        <dbReference type="RuleBase" id="RU364074"/>
    </source>
</evidence>
<evidence type="ECO:0000313" key="10">
    <source>
        <dbReference type="Proteomes" id="UP000595046"/>
    </source>
</evidence>
<dbReference type="Pfam" id="PF02780">
    <property type="entry name" value="Transketolase_C"/>
    <property type="match status" value="1"/>
</dbReference>
<organism evidence="9 10">
    <name type="scientific">Streptomyces bathyalis</name>
    <dbReference type="NCBI Taxonomy" id="2710756"/>
    <lineage>
        <taxon>Bacteria</taxon>
        <taxon>Bacillati</taxon>
        <taxon>Actinomycetota</taxon>
        <taxon>Actinomycetes</taxon>
        <taxon>Kitasatosporales</taxon>
        <taxon>Streptomycetaceae</taxon>
        <taxon>Streptomyces</taxon>
    </lineage>
</organism>
<comment type="cofactor">
    <cofactor evidence="1 7">
        <name>thiamine diphosphate</name>
        <dbReference type="ChEBI" id="CHEBI:58937"/>
    </cofactor>
</comment>